<keyword evidence="3 6" id="KW-1133">Transmembrane helix</keyword>
<dbReference type="PANTHER" id="PTHR11785:SF402">
    <property type="entry name" value="AMINO ACID TRANSPORTER (EUROFUNG)"/>
    <property type="match status" value="1"/>
</dbReference>
<evidence type="ECO:0000313" key="9">
    <source>
        <dbReference type="Proteomes" id="UP001056436"/>
    </source>
</evidence>
<evidence type="ECO:0000256" key="4">
    <source>
        <dbReference type="ARBA" id="ARBA00023136"/>
    </source>
</evidence>
<feature type="transmembrane region" description="Helical" evidence="6">
    <location>
        <begin position="1157"/>
        <end position="1173"/>
    </location>
</feature>
<feature type="transmembrane region" description="Helical" evidence="6">
    <location>
        <begin position="1071"/>
        <end position="1089"/>
    </location>
</feature>
<keyword evidence="4 6" id="KW-0472">Membrane</keyword>
<dbReference type="InterPro" id="IPR002293">
    <property type="entry name" value="AA/rel_permease1"/>
</dbReference>
<feature type="domain" description="Phytochrome chromophore attachment site" evidence="7">
    <location>
        <begin position="202"/>
        <end position="366"/>
    </location>
</feature>
<comment type="subcellular location">
    <subcellularLocation>
        <location evidence="1">Membrane</location>
        <topology evidence="1">Multi-pass membrane protein</topology>
    </subcellularLocation>
</comment>
<dbReference type="InterPro" id="IPR003018">
    <property type="entry name" value="GAF"/>
</dbReference>
<feature type="transmembrane region" description="Helical" evidence="6">
    <location>
        <begin position="697"/>
        <end position="716"/>
    </location>
</feature>
<organism evidence="8 9">
    <name type="scientific">Colletotrichum abscissum</name>
    <dbReference type="NCBI Taxonomy" id="1671311"/>
    <lineage>
        <taxon>Eukaryota</taxon>
        <taxon>Fungi</taxon>
        <taxon>Dikarya</taxon>
        <taxon>Ascomycota</taxon>
        <taxon>Pezizomycotina</taxon>
        <taxon>Sordariomycetes</taxon>
        <taxon>Hypocreomycetidae</taxon>
        <taxon>Glomerellales</taxon>
        <taxon>Glomerellaceae</taxon>
        <taxon>Colletotrichum</taxon>
        <taxon>Colletotrichum acutatum species complex</taxon>
    </lineage>
</organism>
<reference evidence="8" key="1">
    <citation type="submission" date="2019-01" db="EMBL/GenBank/DDBJ databases">
        <title>Colletotrichum abscissum LGMF1257.</title>
        <authorList>
            <person name="Baroncelli R."/>
        </authorList>
    </citation>
    <scope>NUCLEOTIDE SEQUENCE</scope>
    <source>
        <strain evidence="8">Ca142</strain>
    </source>
</reference>
<gene>
    <name evidence="8" type="ORF">CABS02_04325</name>
</gene>
<feature type="region of interest" description="Disordered" evidence="5">
    <location>
        <begin position="624"/>
        <end position="660"/>
    </location>
</feature>
<dbReference type="Pfam" id="PF01590">
    <property type="entry name" value="GAF"/>
    <property type="match status" value="1"/>
</dbReference>
<evidence type="ECO:0000256" key="6">
    <source>
        <dbReference type="SAM" id="Phobius"/>
    </source>
</evidence>
<feature type="transmembrane region" description="Helical" evidence="6">
    <location>
        <begin position="993"/>
        <end position="1015"/>
    </location>
</feature>
<feature type="transmembrane region" description="Helical" evidence="6">
    <location>
        <begin position="833"/>
        <end position="855"/>
    </location>
</feature>
<feature type="transmembrane region" description="Helical" evidence="6">
    <location>
        <begin position="950"/>
        <end position="973"/>
    </location>
</feature>
<dbReference type="Gene3D" id="3.30.450.40">
    <property type="match status" value="1"/>
</dbReference>
<name>A0A9P9XKL8_9PEZI</name>
<dbReference type="SUPFAM" id="SSF55781">
    <property type="entry name" value="GAF domain-like"/>
    <property type="match status" value="2"/>
</dbReference>
<feature type="transmembrane region" description="Helical" evidence="6">
    <location>
        <begin position="759"/>
        <end position="785"/>
    </location>
</feature>
<dbReference type="InterPro" id="IPR016132">
    <property type="entry name" value="Phyto_chromo_attachment"/>
</dbReference>
<evidence type="ECO:0000256" key="5">
    <source>
        <dbReference type="SAM" id="MobiDB-lite"/>
    </source>
</evidence>
<accession>A0A9P9XKL8</accession>
<keyword evidence="2 6" id="KW-0812">Transmembrane</keyword>
<keyword evidence="9" id="KW-1185">Reference proteome</keyword>
<feature type="transmembrane region" description="Helical" evidence="6">
    <location>
        <begin position="728"/>
        <end position="747"/>
    </location>
</feature>
<feature type="compositionally biased region" description="Basic and acidic residues" evidence="5">
    <location>
        <begin position="624"/>
        <end position="633"/>
    </location>
</feature>
<dbReference type="Proteomes" id="UP001056436">
    <property type="component" value="Unassembled WGS sequence"/>
</dbReference>
<sequence>MAQPARPIDDDVQIHQHLDNILEPASNTIQHFGFLVALIVNEDNASRLVVNCASDNSATFTGYSPDDLFGLEDFGSILERDDVRTLMARLGLLREEKSDVGATGGRAVFNLSIIPKHGEATRFWCSMHLTRDSPGPETIVCEFEPHEDGSATPVGQRSYTRDVVTKTPRMFRRVGKDSVELSTMQAIGIMSEIQASFAAIAGLAAVPETIVAAVEEVTGFDRVVLYRIDEFMAITILDTSDREWRGSQRCIHFTRPSRAGNVNHQSPFPSHLRILHDSDASPARLVWKSAGSHQHGSIHLDRSYLNRASPTFFEELAAEDYKARSFLTIPINAFGKRWGLVVCYGYSPEGTPLPISKRQMCEFIGSTSGVAIERLSYASMLGHVESSQARGDSIRYPNESTAASQDLLRLFGADFALTSTRGEIGRLGEPSKELYQEATAIVRCIQPYRSESVIISTDVAAELPDVEIAASARTISGLLWAPLSTSSGDFVVFFRFKQPTSPVARDGASSLLESDPQSATQSALQWSDRQVRMATALGSLGRQLPLSQLPKESTSVTIQSVLSLARIEPHVYSAVGSIVESLDDTLQNLGEQHAAYNSVNQAYFSSRALDISPLIEAMRRRYDDPGAHSDGRCSDGIWSGGIHSDENGKMPSNTQSEDAAERPLLADPHHEYGGTDGPEPPVLIAEERGAGTFSKNLGAVEAFAIVISIVIGSGVFTSPGSIDTNVPSPGAALIVWLVGGVLAWTGGVQPFLQHIYGDVFGFLAAWTWIVAVMPATLAILSIVFVESIYSAGGVTDQAGALPHKLFSILILVVMNGANSISTKASTRLNNLFVVTKFTSIFAVVLAGIVVVILQVSDHDRDVGGRDWFNKPWFGNRKTSLPGGGELDWNKVGTWDMLGYYSAALYGALWAYSGWDKVRRSSWYLLVGASNVVKAVYVSAELQQPARQLPLAINTAVPTIILCFIAANAAYYILLPWNVVASTDSVAVTAINRLLGPAFGIVAAVLICLVVAGSLLGNSFVAGRMTVAASNFNWLPKFLGFVGRVGFKSEESSPADSSADASSGPAHARSDAPLNALLLSTILSALYILFGNFRALLTFNGLGEYTFFFLTVLGAVILRVREPKLRRPYKPFVLIPIVFALVSGFVVVRGAIFAPVQALILIVLWIVGLGFYWARRKYYAHCNRADH</sequence>
<dbReference type="InterPro" id="IPR035965">
    <property type="entry name" value="PAS-like_dom_sf"/>
</dbReference>
<feature type="transmembrane region" description="Helical" evidence="6">
    <location>
        <begin position="897"/>
        <end position="914"/>
    </location>
</feature>
<evidence type="ECO:0000256" key="3">
    <source>
        <dbReference type="ARBA" id="ARBA00022989"/>
    </source>
</evidence>
<evidence type="ECO:0000259" key="7">
    <source>
        <dbReference type="PROSITE" id="PS50046"/>
    </source>
</evidence>
<dbReference type="OrthoDB" id="10062876at2759"/>
<dbReference type="Gene3D" id="1.20.1740.10">
    <property type="entry name" value="Amino acid/polyamine transporter I"/>
    <property type="match status" value="1"/>
</dbReference>
<feature type="transmembrane region" description="Helical" evidence="6">
    <location>
        <begin position="1131"/>
        <end position="1151"/>
    </location>
</feature>
<dbReference type="PROSITE" id="PS50046">
    <property type="entry name" value="PHYTOCHROME_2"/>
    <property type="match status" value="1"/>
</dbReference>
<dbReference type="InterPro" id="IPR043150">
    <property type="entry name" value="Phytochrome_PHY_sf"/>
</dbReference>
<dbReference type="Gene3D" id="3.30.450.270">
    <property type="match status" value="1"/>
</dbReference>
<proteinExistence type="predicted"/>
<feature type="transmembrane region" description="Helical" evidence="6">
    <location>
        <begin position="1101"/>
        <end position="1119"/>
    </location>
</feature>
<dbReference type="GO" id="GO:0015179">
    <property type="term" value="F:L-amino acid transmembrane transporter activity"/>
    <property type="evidence" value="ECO:0007669"/>
    <property type="project" value="TreeGrafter"/>
</dbReference>
<dbReference type="Pfam" id="PF13520">
    <property type="entry name" value="AA_permease_2"/>
    <property type="match status" value="1"/>
</dbReference>
<dbReference type="GO" id="GO:0016020">
    <property type="term" value="C:membrane"/>
    <property type="evidence" value="ECO:0007669"/>
    <property type="project" value="UniProtKB-SubCell"/>
</dbReference>
<evidence type="ECO:0000256" key="1">
    <source>
        <dbReference type="ARBA" id="ARBA00004141"/>
    </source>
</evidence>
<protein>
    <recommendedName>
        <fullName evidence="7">Phytochrome chromophore attachment site domain-containing protein</fullName>
    </recommendedName>
</protein>
<dbReference type="InterPro" id="IPR050598">
    <property type="entry name" value="AminoAcid_Transporter"/>
</dbReference>
<comment type="caution">
    <text evidence="8">The sequence shown here is derived from an EMBL/GenBank/DDBJ whole genome shotgun (WGS) entry which is preliminary data.</text>
</comment>
<dbReference type="PANTHER" id="PTHR11785">
    <property type="entry name" value="AMINO ACID TRANSPORTER"/>
    <property type="match status" value="1"/>
</dbReference>
<evidence type="ECO:0000313" key="8">
    <source>
        <dbReference type="EMBL" id="KAI3555569.1"/>
    </source>
</evidence>
<dbReference type="EMBL" id="SDAQ01000017">
    <property type="protein sequence ID" value="KAI3555569.1"/>
    <property type="molecule type" value="Genomic_DNA"/>
</dbReference>
<dbReference type="SUPFAM" id="SSF55785">
    <property type="entry name" value="PYP-like sensor domain (PAS domain)"/>
    <property type="match status" value="1"/>
</dbReference>
<dbReference type="Gene3D" id="3.30.450.20">
    <property type="entry name" value="PAS domain"/>
    <property type="match status" value="1"/>
</dbReference>
<dbReference type="AlphaFoldDB" id="A0A9P9XKL8"/>
<evidence type="ECO:0000256" key="2">
    <source>
        <dbReference type="ARBA" id="ARBA00022692"/>
    </source>
</evidence>
<dbReference type="InterPro" id="IPR029016">
    <property type="entry name" value="GAF-like_dom_sf"/>
</dbReference>